<feature type="compositionally biased region" description="Low complexity" evidence="3">
    <location>
        <begin position="271"/>
        <end position="284"/>
    </location>
</feature>
<evidence type="ECO:0000259" key="4">
    <source>
        <dbReference type="PROSITE" id="PS50222"/>
    </source>
</evidence>
<dbReference type="SUPFAM" id="SSF47473">
    <property type="entry name" value="EF-hand"/>
    <property type="match status" value="1"/>
</dbReference>
<feature type="region of interest" description="Disordered" evidence="3">
    <location>
        <begin position="807"/>
        <end position="833"/>
    </location>
</feature>
<feature type="compositionally biased region" description="Gly residues" evidence="3">
    <location>
        <begin position="83"/>
        <end position="95"/>
    </location>
</feature>
<keyword evidence="6" id="KW-1185">Reference proteome</keyword>
<evidence type="ECO:0000256" key="3">
    <source>
        <dbReference type="SAM" id="MobiDB-lite"/>
    </source>
</evidence>
<dbReference type="CDD" id="cd00051">
    <property type="entry name" value="EFh"/>
    <property type="match status" value="1"/>
</dbReference>
<evidence type="ECO:0000313" key="5">
    <source>
        <dbReference type="EMBL" id="CAK0865914.1"/>
    </source>
</evidence>
<dbReference type="Proteomes" id="UP001189429">
    <property type="component" value="Unassembled WGS sequence"/>
</dbReference>
<evidence type="ECO:0000256" key="1">
    <source>
        <dbReference type="ARBA" id="ARBA00022737"/>
    </source>
</evidence>
<feature type="region of interest" description="Disordered" evidence="3">
    <location>
        <begin position="1"/>
        <end position="134"/>
    </location>
</feature>
<dbReference type="PROSITE" id="PS00018">
    <property type="entry name" value="EF_HAND_1"/>
    <property type="match status" value="1"/>
</dbReference>
<feature type="compositionally biased region" description="Low complexity" evidence="3">
    <location>
        <begin position="371"/>
        <end position="385"/>
    </location>
</feature>
<evidence type="ECO:0000313" key="6">
    <source>
        <dbReference type="Proteomes" id="UP001189429"/>
    </source>
</evidence>
<dbReference type="InterPro" id="IPR002048">
    <property type="entry name" value="EF_hand_dom"/>
</dbReference>
<dbReference type="InterPro" id="IPR018247">
    <property type="entry name" value="EF_Hand_1_Ca_BS"/>
</dbReference>
<dbReference type="InterPro" id="IPR050145">
    <property type="entry name" value="Centrin_CML-like"/>
</dbReference>
<sequence length="845" mass="89515">MEVIEACYRDPAPTPRWRSDSHACRAEESRSLSRRSPGPARKRRDDIPQTTPCSELPPEVPDESEAPPAAEAVPDEAPREPPGGDGSALAGGLGGEADAPASEEAAPADASSAGDAAAGPAPAEADEGAAAGQAANDRASAGIALAAPACSRENVATLEPELADARAQAARAPTVPAAVWRDPARQRCQQRPGLRGRRLRRVSHGALLHAQHVRQGLVPKAPAPTVAWVLVPTSALLPVEPPGGQPLVPPAAPQGKPSAQPRGRPTRVRPRAAGPPRDGPTGPRSPWRAPAESPRRLPGAAAALAAAPSPRPRPLPVTGAAASPSVPPEVELQESAAPATAGADASPVTTVVAGGAPSGAGPVAPTPAQPRPGSRAASPASSAAAGGLGGEAGQDAGPGVAEVESKTSAFGLARERVRDLQAKELAERADLWPQIFSSLHHDLQVHHGDLPQAVELSGMAVPDPKLIDEVCRCVTGDPALGQDEFNTFMHTYIMRQNEAFTDAFERRLDEDALDLEVDLSVLPQLVKDLGLLPMRHVLAEAIREVTQSREDRPRDRENAIGVHDFLKVARLLLLREGFTKQEHDALQRMHARFDRDGSGDMSTKELREVLLRLGYAIDQRRVDELLSSADMDFSGSLNKREFILCMRWVREREVKIIGDFIRMSNPGQSCLTNPVELEGVLKSLGYAPMPGAVGDAARDTGVAEGSELSMDDVLRILEVFRSRAGFGADEAEEIRSCFARRAGDLDGEVSGAQAVCAIRSLGYCVPFQEAQLAIRRVDLNGNSMLDFREFQMVLRVSARGTVDVRGPSLPEPPCLGGPGSAVNTSRRRWGGSAGKTWTRQLASRW</sequence>
<feature type="domain" description="EF-hand" evidence="4">
    <location>
        <begin position="581"/>
        <end position="616"/>
    </location>
</feature>
<feature type="compositionally biased region" description="Low complexity" evidence="3">
    <location>
        <begin position="96"/>
        <end position="134"/>
    </location>
</feature>
<feature type="compositionally biased region" description="Basic and acidic residues" evidence="3">
    <location>
        <begin position="17"/>
        <end position="31"/>
    </location>
</feature>
<feature type="compositionally biased region" description="Pro residues" evidence="3">
    <location>
        <begin position="241"/>
        <end position="252"/>
    </location>
</feature>
<feature type="compositionally biased region" description="Low complexity" evidence="3">
    <location>
        <begin position="336"/>
        <end position="363"/>
    </location>
</feature>
<dbReference type="InterPro" id="IPR011992">
    <property type="entry name" value="EF-hand-dom_pair"/>
</dbReference>
<dbReference type="SMART" id="SM00054">
    <property type="entry name" value="EFh"/>
    <property type="match status" value="3"/>
</dbReference>
<evidence type="ECO:0000256" key="2">
    <source>
        <dbReference type="ARBA" id="ARBA00022837"/>
    </source>
</evidence>
<keyword evidence="2" id="KW-0106">Calcium</keyword>
<comment type="caution">
    <text evidence="5">The sequence shown here is derived from an EMBL/GenBank/DDBJ whole genome shotgun (WGS) entry which is preliminary data.</text>
</comment>
<accession>A0ABN9V0A6</accession>
<protein>
    <recommendedName>
        <fullName evidence="4">EF-hand domain-containing protein</fullName>
    </recommendedName>
</protein>
<name>A0ABN9V0A6_9DINO</name>
<keyword evidence="1" id="KW-0677">Repeat</keyword>
<dbReference type="PROSITE" id="PS50222">
    <property type="entry name" value="EF_HAND_2"/>
    <property type="match status" value="2"/>
</dbReference>
<gene>
    <name evidence="5" type="ORF">PCOR1329_LOCUS53313</name>
</gene>
<dbReference type="Gene3D" id="1.10.238.10">
    <property type="entry name" value="EF-hand"/>
    <property type="match status" value="2"/>
</dbReference>
<feature type="compositionally biased region" description="Low complexity" evidence="3">
    <location>
        <begin position="296"/>
        <end position="308"/>
    </location>
</feature>
<proteinExistence type="predicted"/>
<dbReference type="PANTHER" id="PTHR23050">
    <property type="entry name" value="CALCIUM BINDING PROTEIN"/>
    <property type="match status" value="1"/>
</dbReference>
<feature type="region of interest" description="Disordered" evidence="3">
    <location>
        <begin position="241"/>
        <end position="403"/>
    </location>
</feature>
<feature type="domain" description="EF-hand" evidence="4">
    <location>
        <begin position="765"/>
        <end position="800"/>
    </location>
</feature>
<organism evidence="5 6">
    <name type="scientific">Prorocentrum cordatum</name>
    <dbReference type="NCBI Taxonomy" id="2364126"/>
    <lineage>
        <taxon>Eukaryota</taxon>
        <taxon>Sar</taxon>
        <taxon>Alveolata</taxon>
        <taxon>Dinophyceae</taxon>
        <taxon>Prorocentrales</taxon>
        <taxon>Prorocentraceae</taxon>
        <taxon>Prorocentrum</taxon>
    </lineage>
</organism>
<reference evidence="5" key="1">
    <citation type="submission" date="2023-10" db="EMBL/GenBank/DDBJ databases">
        <authorList>
            <person name="Chen Y."/>
            <person name="Shah S."/>
            <person name="Dougan E. K."/>
            <person name="Thang M."/>
            <person name="Chan C."/>
        </authorList>
    </citation>
    <scope>NUCLEOTIDE SEQUENCE [LARGE SCALE GENOMIC DNA]</scope>
</reference>
<dbReference type="EMBL" id="CAUYUJ010016499">
    <property type="protein sequence ID" value="CAK0865914.1"/>
    <property type="molecule type" value="Genomic_DNA"/>
</dbReference>